<dbReference type="PANTHER" id="PTHR46118:SF4">
    <property type="entry name" value="PROTEIN ABHD11"/>
    <property type="match status" value="1"/>
</dbReference>
<feature type="domain" description="AB hydrolase-1" evidence="2">
    <location>
        <begin position="17"/>
        <end position="248"/>
    </location>
</feature>
<dbReference type="EMBL" id="JACHFM010000003">
    <property type="protein sequence ID" value="MBB5223393.1"/>
    <property type="molecule type" value="Genomic_DNA"/>
</dbReference>
<comment type="caution">
    <text evidence="3">The sequence shown here is derived from an EMBL/GenBank/DDBJ whole genome shotgun (WGS) entry which is preliminary data.</text>
</comment>
<dbReference type="PANTHER" id="PTHR46118">
    <property type="entry name" value="PROTEIN ABHD11"/>
    <property type="match status" value="1"/>
</dbReference>
<dbReference type="InterPro" id="IPR029058">
    <property type="entry name" value="AB_hydrolase_fold"/>
</dbReference>
<protein>
    <submittedName>
        <fullName evidence="3">Pimeloyl-ACP methyl ester carboxylesterase</fullName>
    </submittedName>
</protein>
<evidence type="ECO:0000313" key="3">
    <source>
        <dbReference type="EMBL" id="MBB5223393.1"/>
    </source>
</evidence>
<accession>A0A840SVV5</accession>
<dbReference type="RefSeq" id="WP_184152125.1">
    <property type="nucleotide sequence ID" value="NZ_JACHFM010000003.1"/>
</dbReference>
<reference evidence="3 4" key="1">
    <citation type="submission" date="2020-08" db="EMBL/GenBank/DDBJ databases">
        <title>Genomic Encyclopedia of Type Strains, Phase IV (KMG-IV): sequencing the most valuable type-strain genomes for metagenomic binning, comparative biology and taxonomic classification.</title>
        <authorList>
            <person name="Goeker M."/>
        </authorList>
    </citation>
    <scope>NUCLEOTIDE SEQUENCE [LARGE SCALE GENOMIC DNA]</scope>
    <source>
        <strain evidence="3 4">DSM 101730</strain>
    </source>
</reference>
<organism evidence="3 4">
    <name type="scientific">Amaricoccus macauensis</name>
    <dbReference type="NCBI Taxonomy" id="57001"/>
    <lineage>
        <taxon>Bacteria</taxon>
        <taxon>Pseudomonadati</taxon>
        <taxon>Pseudomonadota</taxon>
        <taxon>Alphaproteobacteria</taxon>
        <taxon>Rhodobacterales</taxon>
        <taxon>Paracoccaceae</taxon>
        <taxon>Amaricoccus</taxon>
    </lineage>
</organism>
<dbReference type="InterPro" id="IPR000073">
    <property type="entry name" value="AB_hydrolase_1"/>
</dbReference>
<dbReference type="Pfam" id="PF12697">
    <property type="entry name" value="Abhydrolase_6"/>
    <property type="match status" value="1"/>
</dbReference>
<dbReference type="GO" id="GO:0016787">
    <property type="term" value="F:hydrolase activity"/>
    <property type="evidence" value="ECO:0007669"/>
    <property type="project" value="UniProtKB-KW"/>
</dbReference>
<name>A0A840SVV5_9RHOB</name>
<keyword evidence="1" id="KW-0378">Hydrolase</keyword>
<gene>
    <name evidence="3" type="ORF">HNP73_003340</name>
</gene>
<evidence type="ECO:0000256" key="1">
    <source>
        <dbReference type="ARBA" id="ARBA00022801"/>
    </source>
</evidence>
<dbReference type="AlphaFoldDB" id="A0A840SVV5"/>
<proteinExistence type="predicted"/>
<dbReference type="Gene3D" id="3.40.50.1820">
    <property type="entry name" value="alpha/beta hydrolase"/>
    <property type="match status" value="1"/>
</dbReference>
<evidence type="ECO:0000313" key="4">
    <source>
        <dbReference type="Proteomes" id="UP000549457"/>
    </source>
</evidence>
<dbReference type="PRINTS" id="PR00111">
    <property type="entry name" value="ABHYDROLASE"/>
</dbReference>
<sequence length="257" mass="28014">MQLASTTYGPATEHRPLLIVHGLFGSQRNWSAIAKRLALHRQVVTVDLRNHGQSPWSPTHDYPAMAADLARVITAHAGRMDVLGHSMGGKAAMTLALTEPDRVGRLIVADIAPVAYRHNQMQYVNAMRGIDLSGVTRRSQADAALAETVPEAAVRAFLLTSLAVESGHAEWRLNLEALAAEMPKILDFPAIEARFTGPTLFLTGATSDYVRPAYRERVLARFPAAEHEALANAGHWLHADAPNAFVAAVECFLDRQD</sequence>
<evidence type="ECO:0000259" key="2">
    <source>
        <dbReference type="Pfam" id="PF12697"/>
    </source>
</evidence>
<dbReference type="Proteomes" id="UP000549457">
    <property type="component" value="Unassembled WGS sequence"/>
</dbReference>
<keyword evidence="4" id="KW-1185">Reference proteome</keyword>
<dbReference type="SUPFAM" id="SSF53474">
    <property type="entry name" value="alpha/beta-Hydrolases"/>
    <property type="match status" value="1"/>
</dbReference>